<evidence type="ECO:0008006" key="4">
    <source>
        <dbReference type="Google" id="ProtNLM"/>
    </source>
</evidence>
<evidence type="ECO:0000313" key="2">
    <source>
        <dbReference type="EMBL" id="PKA75866.1"/>
    </source>
</evidence>
<proteinExistence type="predicted"/>
<evidence type="ECO:0000256" key="1">
    <source>
        <dbReference type="SAM" id="MobiDB-lite"/>
    </source>
</evidence>
<evidence type="ECO:0000313" key="3">
    <source>
        <dbReference type="Proteomes" id="UP000232891"/>
    </source>
</evidence>
<dbReference type="EMBL" id="PHHD01000001">
    <property type="protein sequence ID" value="PKA75866.1"/>
    <property type="molecule type" value="Genomic_DNA"/>
</dbReference>
<organism evidence="2 3">
    <name type="scientific">Pseudomonas tolaasii NCPPB 2192</name>
    <dbReference type="NCBI Taxonomy" id="564423"/>
    <lineage>
        <taxon>Bacteria</taxon>
        <taxon>Pseudomonadati</taxon>
        <taxon>Pseudomonadota</taxon>
        <taxon>Gammaproteobacteria</taxon>
        <taxon>Pseudomonadales</taxon>
        <taxon>Pseudomonadaceae</taxon>
        <taxon>Pseudomonas</taxon>
    </lineage>
</organism>
<sequence length="86" mass="9176">MCLLNTINAFKGFLGALLGGHHTHDRGPAQGAGQKPGHTHLSYTSASRPTFGHAVPQRPGHGHNHPYPVCEFPQPDRPVRPLASLG</sequence>
<keyword evidence="3" id="KW-1185">Reference proteome</keyword>
<feature type="region of interest" description="Disordered" evidence="1">
    <location>
        <begin position="19"/>
        <end position="86"/>
    </location>
</feature>
<accession>A0ABX4QGF1</accession>
<comment type="caution">
    <text evidence="2">The sequence shown here is derived from an EMBL/GenBank/DDBJ whole genome shotgun (WGS) entry which is preliminary data.</text>
</comment>
<gene>
    <name evidence="2" type="ORF">ATI14_2800</name>
</gene>
<name>A0ABX4QGF1_PSETO</name>
<reference evidence="2 3" key="1">
    <citation type="submission" date="2017-11" db="EMBL/GenBank/DDBJ databases">
        <title>Genome sequencing of a diverse group of Pseudomonas species.</title>
        <authorList>
            <person name="Loper J."/>
        </authorList>
    </citation>
    <scope>NUCLEOTIDE SEQUENCE [LARGE SCALE GENOMIC DNA]</scope>
    <source>
        <strain evidence="2 3">NCPPB 2192</strain>
    </source>
</reference>
<protein>
    <recommendedName>
        <fullName evidence="4">Secreted protein</fullName>
    </recommendedName>
</protein>
<dbReference type="Proteomes" id="UP000232891">
    <property type="component" value="Unassembled WGS sequence"/>
</dbReference>